<evidence type="ECO:0000256" key="1">
    <source>
        <dbReference type="SAM" id="MobiDB-lite"/>
    </source>
</evidence>
<feature type="compositionally biased region" description="Polar residues" evidence="1">
    <location>
        <begin position="31"/>
        <end position="40"/>
    </location>
</feature>
<feature type="region of interest" description="Disordered" evidence="1">
    <location>
        <begin position="1"/>
        <end position="40"/>
    </location>
</feature>
<dbReference type="RefSeq" id="XP_056494155.1">
    <property type="nucleotide sequence ID" value="XM_056625573.1"/>
</dbReference>
<evidence type="ECO:0000313" key="2">
    <source>
        <dbReference type="EMBL" id="KAJ5414309.1"/>
    </source>
</evidence>
<dbReference type="GeneID" id="81364553"/>
<reference evidence="2" key="2">
    <citation type="journal article" date="2023" name="IMA Fungus">
        <title>Comparative genomic study of the Penicillium genus elucidates a diverse pangenome and 15 lateral gene transfer events.</title>
        <authorList>
            <person name="Petersen C."/>
            <person name="Sorensen T."/>
            <person name="Nielsen M.R."/>
            <person name="Sondergaard T.E."/>
            <person name="Sorensen J.L."/>
            <person name="Fitzpatrick D.A."/>
            <person name="Frisvad J.C."/>
            <person name="Nielsen K.L."/>
        </authorList>
    </citation>
    <scope>NUCLEOTIDE SEQUENCE</scope>
    <source>
        <strain evidence="2">IBT 29677</strain>
    </source>
</reference>
<dbReference type="AlphaFoldDB" id="A0A9W9WB66"/>
<feature type="compositionally biased region" description="Basic and acidic residues" evidence="1">
    <location>
        <begin position="1"/>
        <end position="21"/>
    </location>
</feature>
<accession>A0A9W9WB66</accession>
<protein>
    <submittedName>
        <fullName evidence="2">Uncharacterized protein</fullName>
    </submittedName>
</protein>
<sequence>MECRPELKRRDYKKQEYKKEEEEGGGGGGQTSQFSFTPVFSEQRQDLNVLDVLKRPGLP</sequence>
<reference evidence="2" key="1">
    <citation type="submission" date="2022-12" db="EMBL/GenBank/DDBJ databases">
        <authorList>
            <person name="Petersen C."/>
        </authorList>
    </citation>
    <scope>NUCLEOTIDE SEQUENCE</scope>
    <source>
        <strain evidence="2">IBT 29677</strain>
    </source>
</reference>
<organism evidence="2 3">
    <name type="scientific">Penicillium cosmopolitanum</name>
    <dbReference type="NCBI Taxonomy" id="1131564"/>
    <lineage>
        <taxon>Eukaryota</taxon>
        <taxon>Fungi</taxon>
        <taxon>Dikarya</taxon>
        <taxon>Ascomycota</taxon>
        <taxon>Pezizomycotina</taxon>
        <taxon>Eurotiomycetes</taxon>
        <taxon>Eurotiomycetidae</taxon>
        <taxon>Eurotiales</taxon>
        <taxon>Aspergillaceae</taxon>
        <taxon>Penicillium</taxon>
    </lineage>
</organism>
<comment type="caution">
    <text evidence="2">The sequence shown here is derived from an EMBL/GenBank/DDBJ whole genome shotgun (WGS) entry which is preliminary data.</text>
</comment>
<evidence type="ECO:0000313" key="3">
    <source>
        <dbReference type="Proteomes" id="UP001147747"/>
    </source>
</evidence>
<keyword evidence="3" id="KW-1185">Reference proteome</keyword>
<dbReference type="EMBL" id="JAPZBU010000003">
    <property type="protein sequence ID" value="KAJ5414309.1"/>
    <property type="molecule type" value="Genomic_DNA"/>
</dbReference>
<name>A0A9W9WB66_9EURO</name>
<proteinExistence type="predicted"/>
<dbReference type="Proteomes" id="UP001147747">
    <property type="component" value="Unassembled WGS sequence"/>
</dbReference>
<gene>
    <name evidence="2" type="ORF">N7509_000936</name>
</gene>